<accession>A0A1G2A8L7</accession>
<feature type="binding site" evidence="6">
    <location>
        <position position="130"/>
    </location>
    <ligand>
        <name>L-histidine</name>
        <dbReference type="ChEBI" id="CHEBI:57595"/>
    </ligand>
</feature>
<dbReference type="EC" id="6.1.1.21" evidence="5"/>
<dbReference type="InterPro" id="IPR036621">
    <property type="entry name" value="Anticodon-bd_dom_sf"/>
</dbReference>
<dbReference type="Proteomes" id="UP000178315">
    <property type="component" value="Unassembled WGS sequence"/>
</dbReference>
<comment type="similarity">
    <text evidence="1 5">Belongs to the class-II aminoacyl-tRNA synthetase family.</text>
</comment>
<evidence type="ECO:0000256" key="3">
    <source>
        <dbReference type="ARBA" id="ARBA00023146"/>
    </source>
</evidence>
<evidence type="ECO:0000256" key="4">
    <source>
        <dbReference type="ARBA" id="ARBA00047639"/>
    </source>
</evidence>
<dbReference type="Gene3D" id="3.30.930.10">
    <property type="entry name" value="Bira Bifunctional Protein, Domain 2"/>
    <property type="match status" value="1"/>
</dbReference>
<keyword evidence="5" id="KW-0648">Protein biosynthesis</keyword>
<dbReference type="PANTHER" id="PTHR43707">
    <property type="entry name" value="HISTIDYL-TRNA SYNTHETASE"/>
    <property type="match status" value="1"/>
</dbReference>
<feature type="domain" description="Aminoacyl-transfer RNA synthetases class-II family profile" evidence="7">
    <location>
        <begin position="37"/>
        <end position="320"/>
    </location>
</feature>
<dbReference type="PANTHER" id="PTHR43707:SF1">
    <property type="entry name" value="HISTIDINE--TRNA LIGASE, MITOCHONDRIAL-RELATED"/>
    <property type="match status" value="1"/>
</dbReference>
<comment type="subunit">
    <text evidence="5">Homodimer.</text>
</comment>
<dbReference type="Pfam" id="PF13393">
    <property type="entry name" value="tRNA-synt_His"/>
    <property type="match status" value="1"/>
</dbReference>
<dbReference type="AlphaFoldDB" id="A0A1G2A8L7"/>
<dbReference type="HAMAP" id="MF_00127">
    <property type="entry name" value="His_tRNA_synth"/>
    <property type="match status" value="1"/>
</dbReference>
<dbReference type="InterPro" id="IPR006195">
    <property type="entry name" value="aa-tRNA-synth_II"/>
</dbReference>
<dbReference type="InterPro" id="IPR004154">
    <property type="entry name" value="Anticodon-bd"/>
</dbReference>
<evidence type="ECO:0000256" key="5">
    <source>
        <dbReference type="HAMAP-Rule" id="MF_00127"/>
    </source>
</evidence>
<dbReference type="Pfam" id="PF03129">
    <property type="entry name" value="HGTP_anticodon"/>
    <property type="match status" value="1"/>
</dbReference>
<keyword evidence="2 5" id="KW-0547">Nucleotide-binding</keyword>
<evidence type="ECO:0000313" key="8">
    <source>
        <dbReference type="EMBL" id="OGY72836.1"/>
    </source>
</evidence>
<evidence type="ECO:0000256" key="1">
    <source>
        <dbReference type="ARBA" id="ARBA00008226"/>
    </source>
</evidence>
<dbReference type="SUPFAM" id="SSF55681">
    <property type="entry name" value="Class II aaRS and biotin synthetases"/>
    <property type="match status" value="1"/>
</dbReference>
<evidence type="ECO:0000256" key="6">
    <source>
        <dbReference type="PIRSR" id="PIRSR001549-1"/>
    </source>
</evidence>
<evidence type="ECO:0000259" key="7">
    <source>
        <dbReference type="PROSITE" id="PS50862"/>
    </source>
</evidence>
<sequence length="427" mass="48502">MSKKRAFQTIRGMRDVLPQDMPLWKFVIDTCENAACAYGYSRIETPLLEESGLFVRSVGEDTDIVKKEMFTFQDHGGDSVTMRPEFTASIMRAYIEHGMMNQPKPVKLFETGACFRYERPQSGRFRQFHQFTAEIIGSQEAAADAESIGLSYAVLKELGLEVVIQVNSIGTFESRRAYVKQLKSFYQPKMRYLCKDCLARIKSNPLRMLDCKKKKCVEMMLEAPQIIDHLDEESKNHFVKVLEYLDAFDLPYALNPQIVRGLDYYSKTVFEIWAKDDEGAARTGALGGGGRYDGLADILGGCETPACGFALGLERVIAKLKEKNVQTQEEQKFDIFLAHLGEEACKRAFLIVEGLRAKKYRITYNLCKASLKHQLELANKFGVRITLILGEKEVSDHSILIKEMDIGAQESVPLPKLERELEKRLRA</sequence>
<feature type="binding site" evidence="6">
    <location>
        <position position="134"/>
    </location>
    <ligand>
        <name>L-histidine</name>
        <dbReference type="ChEBI" id="CHEBI:57595"/>
    </ligand>
</feature>
<keyword evidence="5 8" id="KW-0436">Ligase</keyword>
<dbReference type="Gene3D" id="3.40.50.800">
    <property type="entry name" value="Anticodon-binding domain"/>
    <property type="match status" value="1"/>
</dbReference>
<comment type="caution">
    <text evidence="8">The sequence shown here is derived from an EMBL/GenBank/DDBJ whole genome shotgun (WGS) entry which is preliminary data.</text>
</comment>
<comment type="catalytic activity">
    <reaction evidence="4 5">
        <text>tRNA(His) + L-histidine + ATP = L-histidyl-tRNA(His) + AMP + diphosphate + H(+)</text>
        <dbReference type="Rhea" id="RHEA:17313"/>
        <dbReference type="Rhea" id="RHEA-COMP:9665"/>
        <dbReference type="Rhea" id="RHEA-COMP:9689"/>
        <dbReference type="ChEBI" id="CHEBI:15378"/>
        <dbReference type="ChEBI" id="CHEBI:30616"/>
        <dbReference type="ChEBI" id="CHEBI:33019"/>
        <dbReference type="ChEBI" id="CHEBI:57595"/>
        <dbReference type="ChEBI" id="CHEBI:78442"/>
        <dbReference type="ChEBI" id="CHEBI:78527"/>
        <dbReference type="ChEBI" id="CHEBI:456215"/>
        <dbReference type="EC" id="6.1.1.21"/>
    </reaction>
</comment>
<dbReference type="NCBIfam" id="TIGR00442">
    <property type="entry name" value="hisS"/>
    <property type="match status" value="1"/>
</dbReference>
<dbReference type="EMBL" id="MHJU01000022">
    <property type="protein sequence ID" value="OGY72836.1"/>
    <property type="molecule type" value="Genomic_DNA"/>
</dbReference>
<feature type="binding site" evidence="6">
    <location>
        <position position="116"/>
    </location>
    <ligand>
        <name>L-histidine</name>
        <dbReference type="ChEBI" id="CHEBI:57595"/>
    </ligand>
</feature>
<dbReference type="SUPFAM" id="SSF52954">
    <property type="entry name" value="Class II aaRS ABD-related"/>
    <property type="match status" value="1"/>
</dbReference>
<keyword evidence="5" id="KW-0067">ATP-binding</keyword>
<feature type="binding site" evidence="6">
    <location>
        <begin position="85"/>
        <end position="87"/>
    </location>
    <ligand>
        <name>L-histidine</name>
        <dbReference type="ChEBI" id="CHEBI:57595"/>
    </ligand>
</feature>
<comment type="subcellular location">
    <subcellularLocation>
        <location evidence="5">Cytoplasm</location>
    </subcellularLocation>
</comment>
<dbReference type="GO" id="GO:0004821">
    <property type="term" value="F:histidine-tRNA ligase activity"/>
    <property type="evidence" value="ECO:0007669"/>
    <property type="project" value="UniProtKB-UniRule"/>
</dbReference>
<keyword evidence="3 5" id="KW-0030">Aminoacyl-tRNA synthetase</keyword>
<evidence type="ECO:0000256" key="2">
    <source>
        <dbReference type="ARBA" id="ARBA00022741"/>
    </source>
</evidence>
<protein>
    <recommendedName>
        <fullName evidence="5">Histidine--tRNA ligase</fullName>
        <ecNumber evidence="5">6.1.1.21</ecNumber>
    </recommendedName>
    <alternativeName>
        <fullName evidence="5">Histidyl-tRNA synthetase</fullName>
        <shortName evidence="5">HisRS</shortName>
    </alternativeName>
</protein>
<feature type="binding site" evidence="6">
    <location>
        <begin position="264"/>
        <end position="265"/>
    </location>
    <ligand>
        <name>L-histidine</name>
        <dbReference type="ChEBI" id="CHEBI:57595"/>
    </ligand>
</feature>
<dbReference type="PIRSF" id="PIRSF001549">
    <property type="entry name" value="His-tRNA_synth"/>
    <property type="match status" value="1"/>
</dbReference>
<reference evidence="8 9" key="1">
    <citation type="journal article" date="2016" name="Nat. Commun.">
        <title>Thousands of microbial genomes shed light on interconnected biogeochemical processes in an aquifer system.</title>
        <authorList>
            <person name="Anantharaman K."/>
            <person name="Brown C.T."/>
            <person name="Hug L.A."/>
            <person name="Sharon I."/>
            <person name="Castelle C.J."/>
            <person name="Probst A.J."/>
            <person name="Thomas B.C."/>
            <person name="Singh A."/>
            <person name="Wilkins M.J."/>
            <person name="Karaoz U."/>
            <person name="Brodie E.L."/>
            <person name="Williams K.H."/>
            <person name="Hubbard S.S."/>
            <person name="Banfield J.F."/>
        </authorList>
    </citation>
    <scope>NUCLEOTIDE SEQUENCE [LARGE SCALE GENOMIC DNA]</scope>
</reference>
<dbReference type="InterPro" id="IPR015807">
    <property type="entry name" value="His-tRNA-ligase"/>
</dbReference>
<dbReference type="InterPro" id="IPR004516">
    <property type="entry name" value="HisRS/HisZ"/>
</dbReference>
<keyword evidence="5" id="KW-0963">Cytoplasm</keyword>
<dbReference type="GO" id="GO:0006427">
    <property type="term" value="P:histidyl-tRNA aminoacylation"/>
    <property type="evidence" value="ECO:0007669"/>
    <property type="project" value="UniProtKB-UniRule"/>
</dbReference>
<feature type="binding site" evidence="6">
    <location>
        <position position="260"/>
    </location>
    <ligand>
        <name>L-histidine</name>
        <dbReference type="ChEBI" id="CHEBI:57595"/>
    </ligand>
</feature>
<dbReference type="CDD" id="cd00773">
    <property type="entry name" value="HisRS-like_core"/>
    <property type="match status" value="1"/>
</dbReference>
<dbReference type="InterPro" id="IPR045864">
    <property type="entry name" value="aa-tRNA-synth_II/BPL/LPL"/>
</dbReference>
<name>A0A1G2A8L7_9BACT</name>
<dbReference type="GO" id="GO:0005524">
    <property type="term" value="F:ATP binding"/>
    <property type="evidence" value="ECO:0007669"/>
    <property type="project" value="UniProtKB-UniRule"/>
</dbReference>
<dbReference type="PROSITE" id="PS50862">
    <property type="entry name" value="AA_TRNA_LIGASE_II"/>
    <property type="match status" value="1"/>
</dbReference>
<proteinExistence type="inferred from homology"/>
<dbReference type="InterPro" id="IPR041715">
    <property type="entry name" value="HisRS-like_core"/>
</dbReference>
<organism evidence="8 9">
    <name type="scientific">Candidatus Jacksonbacteria bacterium RIFCSPLOWO2_02_FULL_44_20</name>
    <dbReference type="NCBI Taxonomy" id="1798460"/>
    <lineage>
        <taxon>Bacteria</taxon>
        <taxon>Candidatus Jacksoniibacteriota</taxon>
    </lineage>
</organism>
<gene>
    <name evidence="5" type="primary">hisS</name>
    <name evidence="8" type="ORF">A3H61_04580</name>
</gene>
<evidence type="ECO:0000313" key="9">
    <source>
        <dbReference type="Proteomes" id="UP000178315"/>
    </source>
</evidence>
<dbReference type="GO" id="GO:0005737">
    <property type="term" value="C:cytoplasm"/>
    <property type="evidence" value="ECO:0007669"/>
    <property type="project" value="UniProtKB-SubCell"/>
</dbReference>